<gene>
    <name evidence="1" type="ORF">MSIBF_A4200001</name>
</gene>
<accession>A0A098EDI4</accession>
<organism evidence="1">
    <name type="scientific">groundwater metagenome</name>
    <dbReference type="NCBI Taxonomy" id="717931"/>
    <lineage>
        <taxon>unclassified sequences</taxon>
        <taxon>metagenomes</taxon>
        <taxon>ecological metagenomes</taxon>
    </lineage>
</organism>
<name>A0A098EDI4_9ZZZZ</name>
<reference evidence="1" key="1">
    <citation type="submission" date="2014-09" db="EMBL/GenBank/DDBJ databases">
        <authorList>
            <person name="Probst J Alexander"/>
        </authorList>
    </citation>
    <scope>NUCLEOTIDE SEQUENCE</scope>
</reference>
<dbReference type="AlphaFoldDB" id="A0A098EDI4"/>
<protein>
    <submittedName>
        <fullName evidence="1">Putative preprotein translocase subunit Sec61beta</fullName>
    </submittedName>
</protein>
<dbReference type="EMBL" id="CCXY01000358">
    <property type="protein sequence ID" value="CEG13574.1"/>
    <property type="molecule type" value="Genomic_DNA"/>
</dbReference>
<proteinExistence type="predicted"/>
<sequence>MARLQKIGGEGPPGVAGLVRYFDVDEGGPKLEPMLIIGVIAVIIVVEVALGDIAEDLSLRILRFICILSIKQVN</sequence>
<evidence type="ECO:0000313" key="1">
    <source>
        <dbReference type="EMBL" id="CEG13574.1"/>
    </source>
</evidence>